<feature type="region of interest" description="Disordered" evidence="1">
    <location>
        <begin position="24"/>
        <end position="48"/>
    </location>
</feature>
<comment type="caution">
    <text evidence="3">The sequence shown here is derived from an EMBL/GenBank/DDBJ whole genome shotgun (WGS) entry which is preliminary data.</text>
</comment>
<keyword evidence="2" id="KW-0732">Signal</keyword>
<sequence>MDSRWPVRIGAALLALGVLAGCGSDQGSEKTSTGKLTPAVSTTTLSPEQERNVRIHKRLLELGCDTNSCIQTYFACMDGQLTGEACEFYRRNPLN</sequence>
<reference evidence="3 4" key="1">
    <citation type="submission" date="2021-03" db="EMBL/GenBank/DDBJ databases">
        <title>Sequencing the genomes of 1000 actinobacteria strains.</title>
        <authorList>
            <person name="Klenk H.-P."/>
        </authorList>
    </citation>
    <scope>NUCLEOTIDE SEQUENCE [LARGE SCALE GENOMIC DNA]</scope>
    <source>
        <strain evidence="3 4">DSM 45516</strain>
    </source>
</reference>
<feature type="signal peptide" evidence="2">
    <location>
        <begin position="1"/>
        <end position="20"/>
    </location>
</feature>
<proteinExistence type="predicted"/>
<dbReference type="Proteomes" id="UP001519325">
    <property type="component" value="Unassembled WGS sequence"/>
</dbReference>
<protein>
    <recommendedName>
        <fullName evidence="5">Lipoprotein</fullName>
    </recommendedName>
</protein>
<gene>
    <name evidence="3" type="ORF">BJ987_001457</name>
</gene>
<evidence type="ECO:0000256" key="2">
    <source>
        <dbReference type="SAM" id="SignalP"/>
    </source>
</evidence>
<dbReference type="PROSITE" id="PS51257">
    <property type="entry name" value="PROKAR_LIPOPROTEIN"/>
    <property type="match status" value="1"/>
</dbReference>
<organism evidence="3 4">
    <name type="scientific">Nocardia goodfellowii</name>
    <dbReference type="NCBI Taxonomy" id="882446"/>
    <lineage>
        <taxon>Bacteria</taxon>
        <taxon>Bacillati</taxon>
        <taxon>Actinomycetota</taxon>
        <taxon>Actinomycetes</taxon>
        <taxon>Mycobacteriales</taxon>
        <taxon>Nocardiaceae</taxon>
        <taxon>Nocardia</taxon>
    </lineage>
</organism>
<keyword evidence="4" id="KW-1185">Reference proteome</keyword>
<dbReference type="RefSeq" id="WP_209885952.1">
    <property type="nucleotide sequence ID" value="NZ_JAGGMR010000001.1"/>
</dbReference>
<feature type="compositionally biased region" description="Polar residues" evidence="1">
    <location>
        <begin position="25"/>
        <end position="47"/>
    </location>
</feature>
<evidence type="ECO:0000313" key="4">
    <source>
        <dbReference type="Proteomes" id="UP001519325"/>
    </source>
</evidence>
<evidence type="ECO:0000313" key="3">
    <source>
        <dbReference type="EMBL" id="MBP2188556.1"/>
    </source>
</evidence>
<dbReference type="EMBL" id="JAGGMR010000001">
    <property type="protein sequence ID" value="MBP2188556.1"/>
    <property type="molecule type" value="Genomic_DNA"/>
</dbReference>
<evidence type="ECO:0008006" key="5">
    <source>
        <dbReference type="Google" id="ProtNLM"/>
    </source>
</evidence>
<feature type="chain" id="PRO_5045525221" description="Lipoprotein" evidence="2">
    <location>
        <begin position="21"/>
        <end position="95"/>
    </location>
</feature>
<name>A0ABS4QA43_9NOCA</name>
<evidence type="ECO:0000256" key="1">
    <source>
        <dbReference type="SAM" id="MobiDB-lite"/>
    </source>
</evidence>
<accession>A0ABS4QA43</accession>